<dbReference type="AlphaFoldDB" id="H2YKU8"/>
<keyword evidence="2" id="KW-1185">Reference proteome</keyword>
<protein>
    <submittedName>
        <fullName evidence="1">Uncharacterized protein</fullName>
    </submittedName>
</protein>
<accession>H2YKU8</accession>
<sequence>MGGFGIRYPLSTLSNTSRFITHLDKGFSL</sequence>
<reference evidence="1" key="2">
    <citation type="submission" date="2025-08" db="UniProtKB">
        <authorList>
            <consortium name="Ensembl"/>
        </authorList>
    </citation>
    <scope>IDENTIFICATION</scope>
</reference>
<proteinExistence type="predicted"/>
<organism evidence="1 2">
    <name type="scientific">Ciona savignyi</name>
    <name type="common">Pacific transparent sea squirt</name>
    <dbReference type="NCBI Taxonomy" id="51511"/>
    <lineage>
        <taxon>Eukaryota</taxon>
        <taxon>Metazoa</taxon>
        <taxon>Chordata</taxon>
        <taxon>Tunicata</taxon>
        <taxon>Ascidiacea</taxon>
        <taxon>Phlebobranchia</taxon>
        <taxon>Cionidae</taxon>
        <taxon>Ciona</taxon>
    </lineage>
</organism>
<dbReference type="Ensembl" id="ENSCSAVT00000006025.1">
    <property type="protein sequence ID" value="ENSCSAVP00000005950.1"/>
    <property type="gene ID" value="ENSCSAVG00000003545.1"/>
</dbReference>
<dbReference type="HOGENOM" id="CLU_3410583_0_0_1"/>
<evidence type="ECO:0000313" key="2">
    <source>
        <dbReference type="Proteomes" id="UP000007875"/>
    </source>
</evidence>
<name>H2YKU8_CIOSA</name>
<reference evidence="2" key="1">
    <citation type="submission" date="2003-08" db="EMBL/GenBank/DDBJ databases">
        <authorList>
            <person name="Birren B."/>
            <person name="Nusbaum C."/>
            <person name="Abebe A."/>
            <person name="Abouelleil A."/>
            <person name="Adekoya E."/>
            <person name="Ait-zahra M."/>
            <person name="Allen N."/>
            <person name="Allen T."/>
            <person name="An P."/>
            <person name="Anderson M."/>
            <person name="Anderson S."/>
            <person name="Arachchi H."/>
            <person name="Armbruster J."/>
            <person name="Bachantsang P."/>
            <person name="Baldwin J."/>
            <person name="Barry A."/>
            <person name="Bayul T."/>
            <person name="Blitshsteyn B."/>
            <person name="Bloom T."/>
            <person name="Blye J."/>
            <person name="Boguslavskiy L."/>
            <person name="Borowsky M."/>
            <person name="Boukhgalter B."/>
            <person name="Brunache A."/>
            <person name="Butler J."/>
            <person name="Calixte N."/>
            <person name="Calvo S."/>
            <person name="Camarata J."/>
            <person name="Campo K."/>
            <person name="Chang J."/>
            <person name="Cheshatsang Y."/>
            <person name="Citroen M."/>
            <person name="Collymore A."/>
            <person name="Considine T."/>
            <person name="Cook A."/>
            <person name="Cooke P."/>
            <person name="Corum B."/>
            <person name="Cuomo C."/>
            <person name="David R."/>
            <person name="Dawoe T."/>
            <person name="Degray S."/>
            <person name="Dodge S."/>
            <person name="Dooley K."/>
            <person name="Dorje P."/>
            <person name="Dorjee K."/>
            <person name="Dorris L."/>
            <person name="Duffey N."/>
            <person name="Dupes A."/>
            <person name="Elkins T."/>
            <person name="Engels R."/>
            <person name="Erickson J."/>
            <person name="Farina A."/>
            <person name="Faro S."/>
            <person name="Ferreira P."/>
            <person name="Fischer H."/>
            <person name="Fitzgerald M."/>
            <person name="Foley K."/>
            <person name="Gage D."/>
            <person name="Galagan J."/>
            <person name="Gearin G."/>
            <person name="Gnerre S."/>
            <person name="Gnirke A."/>
            <person name="Goyette A."/>
            <person name="Graham J."/>
            <person name="Grandbois E."/>
            <person name="Gyaltsen K."/>
            <person name="Hafez N."/>
            <person name="Hagopian D."/>
            <person name="Hagos B."/>
            <person name="Hall J."/>
            <person name="Hatcher B."/>
            <person name="Heller A."/>
            <person name="Higgins H."/>
            <person name="Honan T."/>
            <person name="Horn A."/>
            <person name="Houde N."/>
            <person name="Hughes L."/>
            <person name="Hulme W."/>
            <person name="Husby E."/>
            <person name="Iliev I."/>
            <person name="Jaffe D."/>
            <person name="Jones C."/>
            <person name="Kamal M."/>
            <person name="Kamat A."/>
            <person name="Kamvysselis M."/>
            <person name="Karlsson E."/>
            <person name="Kells C."/>
            <person name="Kieu A."/>
            <person name="Kisner P."/>
            <person name="Kodira C."/>
            <person name="Kulbokas E."/>
            <person name="Labutti K."/>
            <person name="Lama D."/>
            <person name="Landers T."/>
            <person name="Leger J."/>
            <person name="Levine S."/>
            <person name="Lewis D."/>
            <person name="Lewis T."/>
            <person name="Lindblad-toh K."/>
            <person name="Liu X."/>
            <person name="Lokyitsang T."/>
            <person name="Lokyitsang Y."/>
            <person name="Lucien O."/>
            <person name="Lui A."/>
            <person name="Ma L.J."/>
            <person name="Mabbitt R."/>
            <person name="Macdonald J."/>
            <person name="Maclean C."/>
            <person name="Major J."/>
            <person name="Manning J."/>
            <person name="Marabella R."/>
            <person name="Maru K."/>
            <person name="Matthews C."/>
            <person name="Mauceli E."/>
            <person name="Mccarthy M."/>
            <person name="Mcdonough S."/>
            <person name="Mcghee T."/>
            <person name="Meldrim J."/>
            <person name="Meneus L."/>
            <person name="Mesirov J."/>
            <person name="Mihalev A."/>
            <person name="Mihova T."/>
            <person name="Mikkelsen T."/>
            <person name="Mlenga V."/>
            <person name="Moru K."/>
            <person name="Mozes J."/>
            <person name="Mulrain L."/>
            <person name="Munson G."/>
            <person name="Naylor J."/>
            <person name="Newes C."/>
            <person name="Nguyen C."/>
            <person name="Nguyen N."/>
            <person name="Nguyen T."/>
            <person name="Nicol R."/>
            <person name="Nielsen C."/>
            <person name="Nizzari M."/>
            <person name="Norbu C."/>
            <person name="Norbu N."/>
            <person name="O'donnell P."/>
            <person name="Okoawo O."/>
            <person name="O'leary S."/>
            <person name="Omotosho B."/>
            <person name="O'neill K."/>
            <person name="Osman S."/>
            <person name="Parker S."/>
            <person name="Perrin D."/>
            <person name="Phunkhang P."/>
            <person name="Piqani B."/>
            <person name="Purcell S."/>
            <person name="Rachupka T."/>
            <person name="Ramasamy U."/>
            <person name="Rameau R."/>
            <person name="Ray V."/>
            <person name="Raymond C."/>
            <person name="Retta R."/>
            <person name="Richardson S."/>
            <person name="Rise C."/>
            <person name="Rodriguez J."/>
            <person name="Rogers J."/>
            <person name="Rogov P."/>
            <person name="Rutman M."/>
            <person name="Schupbach R."/>
            <person name="Seaman C."/>
            <person name="Settipalli S."/>
            <person name="Sharpe T."/>
            <person name="Sheridan J."/>
            <person name="Sherpa N."/>
            <person name="Shi J."/>
            <person name="Smirnov S."/>
            <person name="Smith C."/>
            <person name="Sougnez C."/>
            <person name="Spencer B."/>
            <person name="Stalker J."/>
            <person name="Stange-thomann N."/>
            <person name="Stavropoulos S."/>
            <person name="Stetson K."/>
            <person name="Stone C."/>
            <person name="Stone S."/>
            <person name="Stubbs M."/>
            <person name="Talamas J."/>
            <person name="Tchuinga P."/>
            <person name="Tenzing P."/>
            <person name="Tesfaye S."/>
            <person name="Theodore J."/>
            <person name="Thoulutsang Y."/>
            <person name="Topham K."/>
            <person name="Towey S."/>
            <person name="Tsamla T."/>
            <person name="Tsomo N."/>
            <person name="Vallee D."/>
            <person name="Vassiliev H."/>
            <person name="Venkataraman V."/>
            <person name="Vinson J."/>
            <person name="Vo A."/>
            <person name="Wade C."/>
            <person name="Wang S."/>
            <person name="Wangchuk T."/>
            <person name="Wangdi T."/>
            <person name="Whittaker C."/>
            <person name="Wilkinson J."/>
            <person name="Wu Y."/>
            <person name="Wyman D."/>
            <person name="Yadav S."/>
            <person name="Yang S."/>
            <person name="Yang X."/>
            <person name="Yeager S."/>
            <person name="Yee E."/>
            <person name="Young G."/>
            <person name="Zainoun J."/>
            <person name="Zembeck L."/>
            <person name="Zimmer A."/>
            <person name="Zody M."/>
            <person name="Lander E."/>
        </authorList>
    </citation>
    <scope>NUCLEOTIDE SEQUENCE [LARGE SCALE GENOMIC DNA]</scope>
</reference>
<evidence type="ECO:0000313" key="1">
    <source>
        <dbReference type="Ensembl" id="ENSCSAVP00000005950.1"/>
    </source>
</evidence>
<reference evidence="1" key="3">
    <citation type="submission" date="2025-09" db="UniProtKB">
        <authorList>
            <consortium name="Ensembl"/>
        </authorList>
    </citation>
    <scope>IDENTIFICATION</scope>
</reference>
<dbReference type="Proteomes" id="UP000007875">
    <property type="component" value="Unassembled WGS sequence"/>
</dbReference>
<dbReference type="InParanoid" id="H2YKU8"/>